<dbReference type="CDD" id="cd03505">
    <property type="entry name" value="Delta9-FADS-like"/>
    <property type="match status" value="1"/>
</dbReference>
<gene>
    <name evidence="17" type="ORF">JTE90_014821</name>
</gene>
<feature type="transmembrane region" description="Helical" evidence="15">
    <location>
        <begin position="204"/>
        <end position="223"/>
    </location>
</feature>
<comment type="caution">
    <text evidence="17">The sequence shown here is derived from an EMBL/GenBank/DDBJ whole genome shotgun (WGS) entry which is preliminary data.</text>
</comment>
<name>A0AAV6UCV9_9ARAC</name>
<keyword evidence="4 13" id="KW-0812">Transmembrane</keyword>
<dbReference type="GO" id="GO:0004768">
    <property type="term" value="F:stearoyl-CoA 9-desaturase activity"/>
    <property type="evidence" value="ECO:0007669"/>
    <property type="project" value="TreeGrafter"/>
</dbReference>
<keyword evidence="6" id="KW-0276">Fatty acid metabolism</keyword>
<evidence type="ECO:0000256" key="12">
    <source>
        <dbReference type="ARBA" id="ARBA00023160"/>
    </source>
</evidence>
<dbReference type="PROSITE" id="PS00476">
    <property type="entry name" value="FATTY_ACID_DESATUR_1"/>
    <property type="match status" value="1"/>
</dbReference>
<dbReference type="AlphaFoldDB" id="A0AAV6UCV9"/>
<dbReference type="InterPro" id="IPR001522">
    <property type="entry name" value="FADS-1_CS"/>
</dbReference>
<feature type="domain" description="Fatty acid desaturase" evidence="16">
    <location>
        <begin position="87"/>
        <end position="292"/>
    </location>
</feature>
<dbReference type="EMBL" id="JAFNEN010000500">
    <property type="protein sequence ID" value="KAG8181688.1"/>
    <property type="molecule type" value="Genomic_DNA"/>
</dbReference>
<evidence type="ECO:0000256" key="7">
    <source>
        <dbReference type="ARBA" id="ARBA00022989"/>
    </source>
</evidence>
<evidence type="ECO:0000256" key="9">
    <source>
        <dbReference type="ARBA" id="ARBA00023004"/>
    </source>
</evidence>
<dbReference type="GO" id="GO:0006636">
    <property type="term" value="P:unsaturated fatty acid biosynthetic process"/>
    <property type="evidence" value="ECO:0007669"/>
    <property type="project" value="TreeGrafter"/>
</dbReference>
<keyword evidence="11 15" id="KW-0472">Membrane</keyword>
<accession>A0AAV6UCV9</accession>
<evidence type="ECO:0000313" key="17">
    <source>
        <dbReference type="EMBL" id="KAG8181688.1"/>
    </source>
</evidence>
<reference evidence="17 18" key="1">
    <citation type="journal article" date="2022" name="Nat. Ecol. Evol.">
        <title>A masculinizing supergene underlies an exaggerated male reproductive morph in a spider.</title>
        <authorList>
            <person name="Hendrickx F."/>
            <person name="De Corte Z."/>
            <person name="Sonet G."/>
            <person name="Van Belleghem S.M."/>
            <person name="Kostlbacher S."/>
            <person name="Vangestel C."/>
        </authorList>
    </citation>
    <scope>NUCLEOTIDE SEQUENCE [LARGE SCALE GENOMIC DNA]</scope>
    <source>
        <strain evidence="17">W744_W776</strain>
    </source>
</reference>
<evidence type="ECO:0000313" key="18">
    <source>
        <dbReference type="Proteomes" id="UP000827092"/>
    </source>
</evidence>
<feature type="transmembrane region" description="Helical" evidence="15">
    <location>
        <begin position="62"/>
        <end position="82"/>
    </location>
</feature>
<feature type="compositionally biased region" description="Basic and acidic residues" evidence="14">
    <location>
        <begin position="342"/>
        <end position="354"/>
    </location>
</feature>
<evidence type="ECO:0000256" key="13">
    <source>
        <dbReference type="RuleBase" id="RU000581"/>
    </source>
</evidence>
<dbReference type="PANTHER" id="PTHR11351:SF31">
    <property type="entry name" value="DESATURASE 1, ISOFORM A-RELATED"/>
    <property type="match status" value="1"/>
</dbReference>
<organism evidence="17 18">
    <name type="scientific">Oedothorax gibbosus</name>
    <dbReference type="NCBI Taxonomy" id="931172"/>
    <lineage>
        <taxon>Eukaryota</taxon>
        <taxon>Metazoa</taxon>
        <taxon>Ecdysozoa</taxon>
        <taxon>Arthropoda</taxon>
        <taxon>Chelicerata</taxon>
        <taxon>Arachnida</taxon>
        <taxon>Araneae</taxon>
        <taxon>Araneomorphae</taxon>
        <taxon>Entelegynae</taxon>
        <taxon>Araneoidea</taxon>
        <taxon>Linyphiidae</taxon>
        <taxon>Erigoninae</taxon>
        <taxon>Oedothorax</taxon>
    </lineage>
</organism>
<evidence type="ECO:0000256" key="4">
    <source>
        <dbReference type="ARBA" id="ARBA00022692"/>
    </source>
</evidence>
<comment type="cofactor">
    <cofactor evidence="13">
        <name>Fe(2+)</name>
        <dbReference type="ChEBI" id="CHEBI:29033"/>
    </cofactor>
</comment>
<evidence type="ECO:0000256" key="8">
    <source>
        <dbReference type="ARBA" id="ARBA00023002"/>
    </source>
</evidence>
<dbReference type="GO" id="GO:0005506">
    <property type="term" value="F:iron ion binding"/>
    <property type="evidence" value="ECO:0007669"/>
    <property type="project" value="TreeGrafter"/>
</dbReference>
<evidence type="ECO:0000256" key="1">
    <source>
        <dbReference type="ARBA" id="ARBA00004141"/>
    </source>
</evidence>
<evidence type="ECO:0000256" key="2">
    <source>
        <dbReference type="ARBA" id="ARBA00009295"/>
    </source>
</evidence>
<evidence type="ECO:0000256" key="14">
    <source>
        <dbReference type="SAM" id="MobiDB-lite"/>
    </source>
</evidence>
<feature type="transmembrane region" description="Helical" evidence="15">
    <location>
        <begin position="88"/>
        <end position="110"/>
    </location>
</feature>
<sequence>MPSRGYFKSKQCVAYMSFRIHKVVSPMAPNVVSVPDDHAHGHSHGGADEKPLEPVQIVWRNVLLFLGLHAAALYGLGLILMYASLNSWLYGVLLCFLSGLGVTAGAHRLWTHRAYKAKLPLRIFLAFCNCMALQNDLYEWARDHRVHHKFAETNADPHNVNRGFFFAHMGWLMARKPRDVIEKGKTVDISDVWADPVVRFQHRFYVPLSALCCFVIPAAIPYYCWTEKWSVCVFGAGFFRYVICLHFTWFVNSAAHLWGNKPYDKTISAVENKWVSAFAIGEGFHNYHHTFPWDYATSELGYKYNFTTFFIDCMAWLGQAYDLKTASSESVQQRKARTGDGSYDHQEELKNHKD</sequence>
<keyword evidence="7 15" id="KW-1133">Transmembrane helix</keyword>
<dbReference type="Proteomes" id="UP000827092">
    <property type="component" value="Unassembled WGS sequence"/>
</dbReference>
<evidence type="ECO:0000259" key="16">
    <source>
        <dbReference type="Pfam" id="PF00487"/>
    </source>
</evidence>
<keyword evidence="5" id="KW-0479">Metal-binding</keyword>
<keyword evidence="8 13" id="KW-0560">Oxidoreductase</keyword>
<dbReference type="InterPro" id="IPR015876">
    <property type="entry name" value="Acyl-CoA_DS"/>
</dbReference>
<dbReference type="PRINTS" id="PR00075">
    <property type="entry name" value="FACDDSATRASE"/>
</dbReference>
<dbReference type="Pfam" id="PF00487">
    <property type="entry name" value="FA_desaturase"/>
    <property type="match status" value="1"/>
</dbReference>
<keyword evidence="10" id="KW-0443">Lipid metabolism</keyword>
<evidence type="ECO:0000256" key="10">
    <source>
        <dbReference type="ARBA" id="ARBA00023098"/>
    </source>
</evidence>
<keyword evidence="3 13" id="KW-0444">Lipid biosynthesis</keyword>
<dbReference type="InterPro" id="IPR005804">
    <property type="entry name" value="FA_desaturase_dom"/>
</dbReference>
<keyword evidence="12 13" id="KW-0275">Fatty acid biosynthesis</keyword>
<feature type="region of interest" description="Disordered" evidence="14">
    <location>
        <begin position="330"/>
        <end position="354"/>
    </location>
</feature>
<comment type="domain">
    <text evidence="13">The histidine box domains are involved in binding the catalytic metal ions.</text>
</comment>
<keyword evidence="18" id="KW-1185">Reference proteome</keyword>
<protein>
    <recommendedName>
        <fullName evidence="16">Fatty acid desaturase domain-containing protein</fullName>
    </recommendedName>
</protein>
<dbReference type="GO" id="GO:0005789">
    <property type="term" value="C:endoplasmic reticulum membrane"/>
    <property type="evidence" value="ECO:0007669"/>
    <property type="project" value="TreeGrafter"/>
</dbReference>
<keyword evidence="9" id="KW-0408">Iron</keyword>
<proteinExistence type="inferred from homology"/>
<evidence type="ECO:0000256" key="15">
    <source>
        <dbReference type="SAM" id="Phobius"/>
    </source>
</evidence>
<dbReference type="PANTHER" id="PTHR11351">
    <property type="entry name" value="ACYL-COA DESATURASE"/>
    <property type="match status" value="1"/>
</dbReference>
<evidence type="ECO:0000256" key="5">
    <source>
        <dbReference type="ARBA" id="ARBA00022723"/>
    </source>
</evidence>
<evidence type="ECO:0000256" key="11">
    <source>
        <dbReference type="ARBA" id="ARBA00023136"/>
    </source>
</evidence>
<comment type="subcellular location">
    <subcellularLocation>
        <location evidence="1">Membrane</location>
        <topology evidence="1">Multi-pass membrane protein</topology>
    </subcellularLocation>
</comment>
<comment type="similarity">
    <text evidence="2 13">Belongs to the fatty acid desaturase type 1 family.</text>
</comment>
<evidence type="ECO:0000256" key="3">
    <source>
        <dbReference type="ARBA" id="ARBA00022516"/>
    </source>
</evidence>
<feature type="transmembrane region" description="Helical" evidence="15">
    <location>
        <begin position="229"/>
        <end position="251"/>
    </location>
</feature>
<evidence type="ECO:0000256" key="6">
    <source>
        <dbReference type="ARBA" id="ARBA00022832"/>
    </source>
</evidence>